<dbReference type="PROSITE" id="PS50111">
    <property type="entry name" value="CHEMOTAXIS_TRANSDUC_2"/>
    <property type="match status" value="1"/>
</dbReference>
<evidence type="ECO:0000313" key="6">
    <source>
        <dbReference type="EMBL" id="RDU74118.1"/>
    </source>
</evidence>
<dbReference type="CDD" id="cd00130">
    <property type="entry name" value="PAS"/>
    <property type="match status" value="2"/>
</dbReference>
<keyword evidence="1 2" id="KW-0807">Transducer</keyword>
<dbReference type="RefSeq" id="WP_115578800.1">
    <property type="nucleotide sequence ID" value="NZ_NXLX01000005.1"/>
</dbReference>
<protein>
    <submittedName>
        <fullName evidence="6">Chemotaxis protein</fullName>
    </submittedName>
</protein>
<dbReference type="InterPro" id="IPR001610">
    <property type="entry name" value="PAC"/>
</dbReference>
<dbReference type="NCBIfam" id="TIGR00229">
    <property type="entry name" value="sensory_box"/>
    <property type="match status" value="2"/>
</dbReference>
<reference evidence="6 7" key="1">
    <citation type="submission" date="2018-04" db="EMBL/GenBank/DDBJ databases">
        <title>Novel Campyloabacter and Helicobacter Species and Strains.</title>
        <authorList>
            <person name="Mannion A.J."/>
            <person name="Shen Z."/>
            <person name="Fox J.G."/>
        </authorList>
    </citation>
    <scope>NUCLEOTIDE SEQUENCE [LARGE SCALE GENOMIC DNA]</scope>
    <source>
        <strain evidence="6 7">MIT 04-9362</strain>
    </source>
</reference>
<dbReference type="GO" id="GO:0007165">
    <property type="term" value="P:signal transduction"/>
    <property type="evidence" value="ECO:0007669"/>
    <property type="project" value="UniProtKB-KW"/>
</dbReference>
<dbReference type="SUPFAM" id="SSF55785">
    <property type="entry name" value="PYP-like sensor domain (PAS domain)"/>
    <property type="match status" value="1"/>
</dbReference>
<accession>A0A3D8J9K4</accession>
<evidence type="ECO:0000256" key="1">
    <source>
        <dbReference type="ARBA" id="ARBA00023224"/>
    </source>
</evidence>
<dbReference type="PANTHER" id="PTHR32089:SF112">
    <property type="entry name" value="LYSOZYME-LIKE PROTEIN-RELATED"/>
    <property type="match status" value="1"/>
</dbReference>
<keyword evidence="7" id="KW-1185">Reference proteome</keyword>
<dbReference type="PANTHER" id="PTHR32089">
    <property type="entry name" value="METHYL-ACCEPTING CHEMOTAXIS PROTEIN MCPB"/>
    <property type="match status" value="1"/>
</dbReference>
<dbReference type="Gene3D" id="3.30.450.20">
    <property type="entry name" value="PAS domain"/>
    <property type="match status" value="2"/>
</dbReference>
<dbReference type="InterPro" id="IPR013655">
    <property type="entry name" value="PAS_fold_3"/>
</dbReference>
<comment type="caution">
    <text evidence="6">The sequence shown here is derived from an EMBL/GenBank/DDBJ whole genome shotgun (WGS) entry which is preliminary data.</text>
</comment>
<dbReference type="SMART" id="SM00283">
    <property type="entry name" value="MA"/>
    <property type="match status" value="1"/>
</dbReference>
<feature type="domain" description="PAC" evidence="5">
    <location>
        <begin position="212"/>
        <end position="267"/>
    </location>
</feature>
<dbReference type="SUPFAM" id="SSF58104">
    <property type="entry name" value="Methyl-accepting chemotaxis protein (MCP) signaling domain"/>
    <property type="match status" value="1"/>
</dbReference>
<dbReference type="Proteomes" id="UP000256695">
    <property type="component" value="Unassembled WGS sequence"/>
</dbReference>
<evidence type="ECO:0000313" key="7">
    <source>
        <dbReference type="Proteomes" id="UP000256695"/>
    </source>
</evidence>
<sequence>MFFANKMKDEFLKLKSRNDYLESVIVAIRECMSGIILQPNGVIIDANKNFANMLGVSEEYLRGKNFEDFLHPVFLRSAEYSNVWKEVQEGHTKTQVIRCSRRDDADLWFEANFLPISGANNQVARIVIFASEITQRRKEQLDLKGIVNAVDRSMACIEFDLNGKILNANENFLRTMGYSLDEIIGKHHSMFCNTEFVKSKEYSKFWEDLRSGSFQSGLFNRIAKDGKVVYLEASYNPIYNIDGKIYKVVKFASDVTQQIERDKQKNKLASELAQRNDKLTFDGKEVIERTAQNVRHIAQTMQASSDLVVSLNAQSDEIKSIIQTIKDIADQTNLLALNAAIEAARAGEHGRGFAVVADEVRKLAERTGRSITEITTTINSIRDVTSQVVESIKVSISEVEDSVKLANDAKEFMDKIRASSEEVANAISLQ</sequence>
<evidence type="ECO:0000256" key="2">
    <source>
        <dbReference type="PROSITE-ProRule" id="PRU00284"/>
    </source>
</evidence>
<dbReference type="SMART" id="SM00086">
    <property type="entry name" value="PAC"/>
    <property type="match status" value="2"/>
</dbReference>
<dbReference type="OrthoDB" id="9765776at2"/>
<dbReference type="InterPro" id="IPR004089">
    <property type="entry name" value="MCPsignal_dom"/>
</dbReference>
<dbReference type="Pfam" id="PF08447">
    <property type="entry name" value="PAS_3"/>
    <property type="match status" value="1"/>
</dbReference>
<dbReference type="EMBL" id="NXLX01000005">
    <property type="protein sequence ID" value="RDU74118.1"/>
    <property type="molecule type" value="Genomic_DNA"/>
</dbReference>
<dbReference type="CDD" id="cd11386">
    <property type="entry name" value="MCP_signal"/>
    <property type="match status" value="1"/>
</dbReference>
<dbReference type="Pfam" id="PF08448">
    <property type="entry name" value="PAS_4"/>
    <property type="match status" value="1"/>
</dbReference>
<feature type="domain" description="PAS" evidence="4">
    <location>
        <begin position="160"/>
        <end position="186"/>
    </location>
</feature>
<dbReference type="InterPro" id="IPR000700">
    <property type="entry name" value="PAS-assoc_C"/>
</dbReference>
<feature type="domain" description="PAC" evidence="5">
    <location>
        <begin position="90"/>
        <end position="145"/>
    </location>
</feature>
<dbReference type="Gene3D" id="1.10.287.950">
    <property type="entry name" value="Methyl-accepting chemotaxis protein"/>
    <property type="match status" value="1"/>
</dbReference>
<evidence type="ECO:0000259" key="4">
    <source>
        <dbReference type="PROSITE" id="PS50112"/>
    </source>
</evidence>
<feature type="domain" description="Methyl-accepting transducer" evidence="3">
    <location>
        <begin position="253"/>
        <end position="430"/>
    </location>
</feature>
<evidence type="ECO:0000259" key="5">
    <source>
        <dbReference type="PROSITE" id="PS50113"/>
    </source>
</evidence>
<gene>
    <name evidence="6" type="ORF">CQA57_03250</name>
</gene>
<dbReference type="InterPro" id="IPR000014">
    <property type="entry name" value="PAS"/>
</dbReference>
<name>A0A3D8J9K4_9HELI</name>
<evidence type="ECO:0000259" key="3">
    <source>
        <dbReference type="PROSITE" id="PS50111"/>
    </source>
</evidence>
<dbReference type="PROSITE" id="PS50113">
    <property type="entry name" value="PAC"/>
    <property type="match status" value="2"/>
</dbReference>
<dbReference type="Pfam" id="PF00015">
    <property type="entry name" value="MCPsignal"/>
    <property type="match status" value="1"/>
</dbReference>
<organism evidence="6 7">
    <name type="scientific">Helicobacter anseris</name>
    <dbReference type="NCBI Taxonomy" id="375926"/>
    <lineage>
        <taxon>Bacteria</taxon>
        <taxon>Pseudomonadati</taxon>
        <taxon>Campylobacterota</taxon>
        <taxon>Epsilonproteobacteria</taxon>
        <taxon>Campylobacterales</taxon>
        <taxon>Helicobacteraceae</taxon>
        <taxon>Helicobacter</taxon>
    </lineage>
</organism>
<dbReference type="InterPro" id="IPR013656">
    <property type="entry name" value="PAS_4"/>
</dbReference>
<proteinExistence type="predicted"/>
<dbReference type="AlphaFoldDB" id="A0A3D8J9K4"/>
<dbReference type="InterPro" id="IPR035965">
    <property type="entry name" value="PAS-like_dom_sf"/>
</dbReference>
<dbReference type="PROSITE" id="PS50112">
    <property type="entry name" value="PAS"/>
    <property type="match status" value="2"/>
</dbReference>
<dbReference type="SMART" id="SM00091">
    <property type="entry name" value="PAS"/>
    <property type="match status" value="2"/>
</dbReference>
<dbReference type="GO" id="GO:0016020">
    <property type="term" value="C:membrane"/>
    <property type="evidence" value="ECO:0007669"/>
    <property type="project" value="InterPro"/>
</dbReference>
<feature type="domain" description="PAS" evidence="4">
    <location>
        <begin position="35"/>
        <end position="72"/>
    </location>
</feature>